<feature type="non-terminal residue" evidence="2">
    <location>
        <position position="1"/>
    </location>
</feature>
<feature type="region of interest" description="Disordered" evidence="1">
    <location>
        <begin position="235"/>
        <end position="257"/>
    </location>
</feature>
<reference evidence="2 3" key="1">
    <citation type="submission" date="2019-03" db="EMBL/GenBank/DDBJ databases">
        <title>Single cell metagenomics reveals metabolic interactions within the superorganism composed of flagellate Streblomastix strix and complex community of Bacteroidetes bacteria on its surface.</title>
        <authorList>
            <person name="Treitli S.C."/>
            <person name="Kolisko M."/>
            <person name="Husnik F."/>
            <person name="Keeling P."/>
            <person name="Hampl V."/>
        </authorList>
    </citation>
    <scope>NUCLEOTIDE SEQUENCE [LARGE SCALE GENOMIC DNA]</scope>
    <source>
        <strain evidence="2">ST1C</strain>
    </source>
</reference>
<gene>
    <name evidence="2" type="ORF">EZS28_051433</name>
</gene>
<comment type="caution">
    <text evidence="2">The sequence shown here is derived from an EMBL/GenBank/DDBJ whole genome shotgun (WGS) entry which is preliminary data.</text>
</comment>
<dbReference type="AlphaFoldDB" id="A0A5J4T694"/>
<evidence type="ECO:0000256" key="1">
    <source>
        <dbReference type="SAM" id="MobiDB-lite"/>
    </source>
</evidence>
<organism evidence="2 3">
    <name type="scientific">Streblomastix strix</name>
    <dbReference type="NCBI Taxonomy" id="222440"/>
    <lineage>
        <taxon>Eukaryota</taxon>
        <taxon>Metamonada</taxon>
        <taxon>Preaxostyla</taxon>
        <taxon>Oxymonadida</taxon>
        <taxon>Streblomastigidae</taxon>
        <taxon>Streblomastix</taxon>
    </lineage>
</organism>
<evidence type="ECO:0000313" key="2">
    <source>
        <dbReference type="EMBL" id="KAA6353040.1"/>
    </source>
</evidence>
<protein>
    <submittedName>
        <fullName evidence="2">Uncharacterized protein</fullName>
    </submittedName>
</protein>
<feature type="non-terminal residue" evidence="2">
    <location>
        <position position="280"/>
    </location>
</feature>
<sequence>SNFFPLGTGSLLDAVQPFFSKPVKRRFRLDPTFQWAVSVIPQDSNSSHYLSRPSDDYKLTQEQDNEGNEEINNFMSIDDVPIVRVSFRALCVVDETVFVGLSYDGPDASFMYNVSEKMNETLGSIPYSQHWRPNMVAGINNGLEETWLTQQMNNNVNQTQQNTQLNQEVGTNQVKIDIACSRTFLFTEDEENELINRNEFAENSLFDTITRVRHAAFTQKLLLQEFPFQINDETEKDISDSSSESRSSQNSSSSHLNALSKKATLNKATAMIIVDTIELP</sequence>
<proteinExistence type="predicted"/>
<dbReference type="EMBL" id="SNRW01038873">
    <property type="protein sequence ID" value="KAA6353040.1"/>
    <property type="molecule type" value="Genomic_DNA"/>
</dbReference>
<dbReference type="Proteomes" id="UP000324800">
    <property type="component" value="Unassembled WGS sequence"/>
</dbReference>
<evidence type="ECO:0000313" key="3">
    <source>
        <dbReference type="Proteomes" id="UP000324800"/>
    </source>
</evidence>
<accession>A0A5J4T694</accession>
<feature type="compositionally biased region" description="Low complexity" evidence="1">
    <location>
        <begin position="240"/>
        <end position="254"/>
    </location>
</feature>
<name>A0A5J4T694_9EUKA</name>